<comment type="caution">
    <text evidence="4">The sequence shown here is derived from an EMBL/GenBank/DDBJ whole genome shotgun (WGS) entry which is preliminary data.</text>
</comment>
<dbReference type="SUPFAM" id="SSF103515">
    <property type="entry name" value="Autotransporter"/>
    <property type="match status" value="1"/>
</dbReference>
<dbReference type="Proteomes" id="UP001257234">
    <property type="component" value="Unassembled WGS sequence"/>
</dbReference>
<evidence type="ECO:0000259" key="3">
    <source>
        <dbReference type="Pfam" id="PF13505"/>
    </source>
</evidence>
<organism evidence="4 5">
    <name type="scientific">Christiangramia sediminicola</name>
    <dbReference type="NCBI Taxonomy" id="3073267"/>
    <lineage>
        <taxon>Bacteria</taxon>
        <taxon>Pseudomonadati</taxon>
        <taxon>Bacteroidota</taxon>
        <taxon>Flavobacteriia</taxon>
        <taxon>Flavobacteriales</taxon>
        <taxon>Flavobacteriaceae</taxon>
        <taxon>Christiangramia</taxon>
    </lineage>
</organism>
<dbReference type="Pfam" id="PF13505">
    <property type="entry name" value="OMP_b-brl"/>
    <property type="match status" value="1"/>
</dbReference>
<accession>A0ABU1ELH0</accession>
<gene>
    <name evidence="4" type="ORF">RE431_01135</name>
</gene>
<feature type="domain" description="Outer membrane protein beta-barrel" evidence="3">
    <location>
        <begin position="238"/>
        <end position="406"/>
    </location>
</feature>
<name>A0ABU1ELH0_9FLAO</name>
<keyword evidence="1 2" id="KW-0732">Signal</keyword>
<evidence type="ECO:0000256" key="1">
    <source>
        <dbReference type="ARBA" id="ARBA00022729"/>
    </source>
</evidence>
<dbReference type="EMBL" id="JAVJIU010000001">
    <property type="protein sequence ID" value="MDR5589226.1"/>
    <property type="molecule type" value="Genomic_DNA"/>
</dbReference>
<sequence>MKNLLCVLTLLLSYAASAQVIFESGYIINNSGERREVQIKNKDWRSNPTEFTYRNGENSEEKIIGIKNVKEFGIDNYAKFIRANVDIDRSSERLSDLKKNNAPVMKQEELFLKTLIEGDANLYLYKDGGLDRFFYKLPDEEITQLVWKKYLTPDGNVAENNQYKQDIWNNLRCDGISMSQLENLEYDQRSLYNFFEKYNECKNADYKDYRPQVKRDLFNLNIRPRLNNSSLSISNPSSSLRSTDFDNETSFGIGLEAELILPFNKNKWSVFVEPTYQSYSTTTTTEVETVSGGQLNSEVDYSSIELPIGVRHYFFLNENSKIFANIAYVIDFSNESEIKFTRAFNGSSFDELEIESEPNYALGLGYKHNDRFSMELRYQTSRELLGQFTQWKSEYKTFSVILGYSFF</sequence>
<dbReference type="Gene3D" id="2.40.128.130">
    <property type="entry name" value="Autotransporter beta-domain"/>
    <property type="match status" value="1"/>
</dbReference>
<dbReference type="InterPro" id="IPR027385">
    <property type="entry name" value="Beta-barrel_OMP"/>
</dbReference>
<feature type="signal peptide" evidence="2">
    <location>
        <begin position="1"/>
        <end position="18"/>
    </location>
</feature>
<feature type="chain" id="PRO_5047257831" evidence="2">
    <location>
        <begin position="19"/>
        <end position="407"/>
    </location>
</feature>
<evidence type="ECO:0000313" key="5">
    <source>
        <dbReference type="Proteomes" id="UP001257234"/>
    </source>
</evidence>
<reference evidence="5" key="1">
    <citation type="submission" date="2023-07" db="EMBL/GenBank/DDBJ databases">
        <title>Christiangramia sp. SM2212., a novel bacterium of the family Flavobacteriaceae isolated from the sea sediment.</title>
        <authorList>
            <person name="Wang J."/>
            <person name="Zhang X."/>
        </authorList>
    </citation>
    <scope>NUCLEOTIDE SEQUENCE [LARGE SCALE GENOMIC DNA]</scope>
    <source>
        <strain evidence="5">SM2212</strain>
    </source>
</reference>
<dbReference type="InterPro" id="IPR036709">
    <property type="entry name" value="Autotransporte_beta_dom_sf"/>
</dbReference>
<evidence type="ECO:0000313" key="4">
    <source>
        <dbReference type="EMBL" id="MDR5589226.1"/>
    </source>
</evidence>
<proteinExistence type="predicted"/>
<evidence type="ECO:0000256" key="2">
    <source>
        <dbReference type="SAM" id="SignalP"/>
    </source>
</evidence>
<protein>
    <submittedName>
        <fullName evidence="4">Outer membrane beta-barrel protein</fullName>
    </submittedName>
</protein>
<keyword evidence="5" id="KW-1185">Reference proteome</keyword>
<dbReference type="RefSeq" id="WP_309560123.1">
    <property type="nucleotide sequence ID" value="NZ_JAVJIU010000001.1"/>
</dbReference>